<reference evidence="2" key="1">
    <citation type="journal article" date="2022" name="Mol. Ecol. Resour.">
        <title>The genomes of chicory, endive, great burdock and yacon provide insights into Asteraceae palaeo-polyploidization history and plant inulin production.</title>
        <authorList>
            <person name="Fan W."/>
            <person name="Wang S."/>
            <person name="Wang H."/>
            <person name="Wang A."/>
            <person name="Jiang F."/>
            <person name="Liu H."/>
            <person name="Zhao H."/>
            <person name="Xu D."/>
            <person name="Zhang Y."/>
        </authorList>
    </citation>
    <scope>NUCLEOTIDE SEQUENCE [LARGE SCALE GENOMIC DNA]</scope>
    <source>
        <strain evidence="2">cv. Niubang</strain>
    </source>
</reference>
<comment type="caution">
    <text evidence="1">The sequence shown here is derived from an EMBL/GenBank/DDBJ whole genome shotgun (WGS) entry which is preliminary data.</text>
</comment>
<evidence type="ECO:0000313" key="1">
    <source>
        <dbReference type="EMBL" id="KAI3719299.1"/>
    </source>
</evidence>
<reference evidence="1 2" key="2">
    <citation type="journal article" date="2022" name="Mol. Ecol. Resour.">
        <title>The genomes of chicory, endive, great burdock and yacon provide insights into Asteraceae paleo-polyploidization history and plant inulin production.</title>
        <authorList>
            <person name="Fan W."/>
            <person name="Wang S."/>
            <person name="Wang H."/>
            <person name="Wang A."/>
            <person name="Jiang F."/>
            <person name="Liu H."/>
            <person name="Zhao H."/>
            <person name="Xu D."/>
            <person name="Zhang Y."/>
        </authorList>
    </citation>
    <scope>NUCLEOTIDE SEQUENCE [LARGE SCALE GENOMIC DNA]</scope>
    <source>
        <strain evidence="2">cv. Niubang</strain>
    </source>
</reference>
<dbReference type="EMBL" id="CM042052">
    <property type="protein sequence ID" value="KAI3719299.1"/>
    <property type="molecule type" value="Genomic_DNA"/>
</dbReference>
<protein>
    <submittedName>
        <fullName evidence="1">Uncharacterized protein</fullName>
    </submittedName>
</protein>
<sequence length="269" mass="30401">MSVLTHRTGCASYEHMLTQDLSSGITLLFASELSAITEQTQRRLLRDLEPLDLEIERTARHLRREARNRNPRLLAENNKNGEIPVNNPPPPQLPNRIPMRNYATPTVVVGQRGVQVPAVATDSFEIKHGTIQLVQNHQFGGGPTEDPHGHLCSFEKVCNTFRWNGVSEDAIKLRLFPFSLRDRATTREENLPPNSINTWDEMVAKVQDTDELRQIKAQLAAITNQLKGTSIEGQTSNDGMLDQFSQFESPEQVNFLQNCYCINMLDPRS</sequence>
<keyword evidence="2" id="KW-1185">Reference proteome</keyword>
<evidence type="ECO:0000313" key="2">
    <source>
        <dbReference type="Proteomes" id="UP001055879"/>
    </source>
</evidence>
<dbReference type="Proteomes" id="UP001055879">
    <property type="component" value="Linkage Group LG06"/>
</dbReference>
<organism evidence="1 2">
    <name type="scientific">Arctium lappa</name>
    <name type="common">Greater burdock</name>
    <name type="synonym">Lappa major</name>
    <dbReference type="NCBI Taxonomy" id="4217"/>
    <lineage>
        <taxon>Eukaryota</taxon>
        <taxon>Viridiplantae</taxon>
        <taxon>Streptophyta</taxon>
        <taxon>Embryophyta</taxon>
        <taxon>Tracheophyta</taxon>
        <taxon>Spermatophyta</taxon>
        <taxon>Magnoliopsida</taxon>
        <taxon>eudicotyledons</taxon>
        <taxon>Gunneridae</taxon>
        <taxon>Pentapetalae</taxon>
        <taxon>asterids</taxon>
        <taxon>campanulids</taxon>
        <taxon>Asterales</taxon>
        <taxon>Asteraceae</taxon>
        <taxon>Carduoideae</taxon>
        <taxon>Cardueae</taxon>
        <taxon>Arctiinae</taxon>
        <taxon>Arctium</taxon>
    </lineage>
</organism>
<proteinExistence type="predicted"/>
<name>A0ACB9BA89_ARCLA</name>
<accession>A0ACB9BA89</accession>
<gene>
    <name evidence="1" type="ORF">L6452_20195</name>
</gene>